<evidence type="ECO:0000256" key="10">
    <source>
        <dbReference type="ARBA" id="ARBA00022840"/>
    </source>
</evidence>
<dbReference type="SUPFAM" id="SSF47226">
    <property type="entry name" value="Histidine-containing phosphotransfer domain, HPT domain"/>
    <property type="match status" value="1"/>
</dbReference>
<keyword evidence="5" id="KW-0997">Cell inner membrane</keyword>
<dbReference type="InterPro" id="IPR005467">
    <property type="entry name" value="His_kinase_dom"/>
</dbReference>
<dbReference type="GO" id="GO:0006355">
    <property type="term" value="P:regulation of DNA-templated transcription"/>
    <property type="evidence" value="ECO:0007669"/>
    <property type="project" value="InterPro"/>
</dbReference>
<dbReference type="PANTHER" id="PTHR43047">
    <property type="entry name" value="TWO-COMPONENT HISTIDINE PROTEIN KINASE"/>
    <property type="match status" value="1"/>
</dbReference>
<protein>
    <recommendedName>
        <fullName evidence="3">histidine kinase</fullName>
        <ecNumber evidence="3">2.7.13.3</ecNumber>
    </recommendedName>
</protein>
<evidence type="ECO:0000256" key="4">
    <source>
        <dbReference type="ARBA" id="ARBA00022475"/>
    </source>
</evidence>
<dbReference type="InterPro" id="IPR036641">
    <property type="entry name" value="HPT_dom_sf"/>
</dbReference>
<keyword evidence="10" id="KW-0067">ATP-binding</keyword>
<evidence type="ECO:0000313" key="25">
    <source>
        <dbReference type="Proteomes" id="UP001139095"/>
    </source>
</evidence>
<dbReference type="SUPFAM" id="SSF55874">
    <property type="entry name" value="ATPase domain of HSP90 chaperone/DNA topoisomerase II/histidine kinase"/>
    <property type="match status" value="1"/>
</dbReference>
<feature type="transmembrane region" description="Helical" evidence="16">
    <location>
        <begin position="89"/>
        <end position="109"/>
    </location>
</feature>
<keyword evidence="11 16" id="KW-1133">Transmembrane helix</keyword>
<dbReference type="AlphaFoldDB" id="A0A9X1IKK7"/>
<feature type="domain" description="HPt" evidence="22">
    <location>
        <begin position="943"/>
        <end position="1036"/>
    </location>
</feature>
<evidence type="ECO:0000256" key="5">
    <source>
        <dbReference type="ARBA" id="ARBA00022519"/>
    </source>
</evidence>
<keyword evidence="13 16" id="KW-0472">Membrane</keyword>
<evidence type="ECO:0000256" key="11">
    <source>
        <dbReference type="ARBA" id="ARBA00022989"/>
    </source>
</evidence>
<feature type="domain" description="PAS" evidence="20">
    <location>
        <begin position="405"/>
        <end position="479"/>
    </location>
</feature>
<comment type="subcellular location">
    <subcellularLocation>
        <location evidence="2">Cell inner membrane</location>
        <topology evidence="2">Multi-pass membrane protein</topology>
    </subcellularLocation>
</comment>
<dbReference type="InterPro" id="IPR003661">
    <property type="entry name" value="HisK_dim/P_dom"/>
</dbReference>
<feature type="domain" description="PAS" evidence="20">
    <location>
        <begin position="276"/>
        <end position="346"/>
    </location>
</feature>
<feature type="modified residue" description="4-aspartylphosphate" evidence="15">
    <location>
        <position position="837"/>
    </location>
</feature>
<keyword evidence="10" id="KW-0547">Nucleotide-binding</keyword>
<dbReference type="Pfam" id="PF03707">
    <property type="entry name" value="MHYT"/>
    <property type="match status" value="3"/>
</dbReference>
<keyword evidence="12" id="KW-0902">Two-component regulatory system</keyword>
<evidence type="ECO:0000256" key="2">
    <source>
        <dbReference type="ARBA" id="ARBA00004429"/>
    </source>
</evidence>
<dbReference type="Gene3D" id="3.40.50.2300">
    <property type="match status" value="1"/>
</dbReference>
<feature type="domain" description="Response regulatory" evidence="19">
    <location>
        <begin position="788"/>
        <end position="907"/>
    </location>
</feature>
<evidence type="ECO:0000259" key="23">
    <source>
        <dbReference type="PROSITE" id="PS50924"/>
    </source>
</evidence>
<feature type="transmembrane region" description="Helical" evidence="16">
    <location>
        <begin position="187"/>
        <end position="210"/>
    </location>
</feature>
<dbReference type="InterPro" id="IPR036890">
    <property type="entry name" value="HATPase_C_sf"/>
</dbReference>
<feature type="coiled-coil region" evidence="17">
    <location>
        <begin position="595"/>
        <end position="624"/>
    </location>
</feature>
<accession>A0A9X1IKK7</accession>
<dbReference type="GO" id="GO:0005886">
    <property type="term" value="C:plasma membrane"/>
    <property type="evidence" value="ECO:0007669"/>
    <property type="project" value="UniProtKB-SubCell"/>
</dbReference>
<name>A0A9X1IKK7_9GAMM</name>
<dbReference type="CDD" id="cd17546">
    <property type="entry name" value="REC_hyHK_CKI1_RcsC-like"/>
    <property type="match status" value="1"/>
</dbReference>
<dbReference type="CDD" id="cd00082">
    <property type="entry name" value="HisKA"/>
    <property type="match status" value="1"/>
</dbReference>
<dbReference type="Gene3D" id="3.30.450.20">
    <property type="entry name" value="PAS domain"/>
    <property type="match status" value="2"/>
</dbReference>
<evidence type="ECO:0000256" key="3">
    <source>
        <dbReference type="ARBA" id="ARBA00012438"/>
    </source>
</evidence>
<dbReference type="PRINTS" id="PR00344">
    <property type="entry name" value="BCTRLSENSOR"/>
</dbReference>
<keyword evidence="25" id="KW-1185">Reference proteome</keyword>
<comment type="catalytic activity">
    <reaction evidence="1">
        <text>ATP + protein L-histidine = ADP + protein N-phospho-L-histidine.</text>
        <dbReference type="EC" id="2.7.13.3"/>
    </reaction>
</comment>
<dbReference type="InterPro" id="IPR003594">
    <property type="entry name" value="HATPase_dom"/>
</dbReference>
<dbReference type="PROSITE" id="PS50112">
    <property type="entry name" value="PAS"/>
    <property type="match status" value="2"/>
</dbReference>
<dbReference type="SUPFAM" id="SSF47384">
    <property type="entry name" value="Homodimeric domain of signal transducing histidine kinase"/>
    <property type="match status" value="1"/>
</dbReference>
<dbReference type="SMART" id="SM00388">
    <property type="entry name" value="HisKA"/>
    <property type="match status" value="1"/>
</dbReference>
<evidence type="ECO:0000256" key="7">
    <source>
        <dbReference type="ARBA" id="ARBA00022679"/>
    </source>
</evidence>
<organism evidence="24 25">
    <name type="scientific">Marinomonas algarum</name>
    <dbReference type="NCBI Taxonomy" id="2883105"/>
    <lineage>
        <taxon>Bacteria</taxon>
        <taxon>Pseudomonadati</taxon>
        <taxon>Pseudomonadota</taxon>
        <taxon>Gammaproteobacteria</taxon>
        <taxon>Oceanospirillales</taxon>
        <taxon>Oceanospirillaceae</taxon>
        <taxon>Marinomonas</taxon>
    </lineage>
</organism>
<evidence type="ECO:0000259" key="19">
    <source>
        <dbReference type="PROSITE" id="PS50110"/>
    </source>
</evidence>
<dbReference type="Pfam" id="PF08447">
    <property type="entry name" value="PAS_3"/>
    <property type="match status" value="1"/>
</dbReference>
<dbReference type="SMART" id="SM00091">
    <property type="entry name" value="PAS"/>
    <property type="match status" value="2"/>
</dbReference>
<evidence type="ECO:0000259" key="20">
    <source>
        <dbReference type="PROSITE" id="PS50112"/>
    </source>
</evidence>
<feature type="transmembrane region" description="Helical" evidence="16">
    <location>
        <begin position="241"/>
        <end position="261"/>
    </location>
</feature>
<reference evidence="24" key="1">
    <citation type="submission" date="2021-10" db="EMBL/GenBank/DDBJ databases">
        <title>Marinomonas pontica sp. nov., isolated from the Black Sea.</title>
        <authorList>
            <person name="Zhao L.-H."/>
            <person name="Xue J.-H."/>
        </authorList>
    </citation>
    <scope>NUCLEOTIDE SEQUENCE</scope>
    <source>
        <strain evidence="24">E8</strain>
    </source>
</reference>
<dbReference type="InterPro" id="IPR008207">
    <property type="entry name" value="Sig_transdc_His_kin_Hpt_dom"/>
</dbReference>
<dbReference type="InterPro" id="IPR000014">
    <property type="entry name" value="PAS"/>
</dbReference>
<dbReference type="Pfam" id="PF00072">
    <property type="entry name" value="Response_reg"/>
    <property type="match status" value="1"/>
</dbReference>
<evidence type="ECO:0000259" key="22">
    <source>
        <dbReference type="PROSITE" id="PS50894"/>
    </source>
</evidence>
<dbReference type="CDD" id="cd00130">
    <property type="entry name" value="PAS"/>
    <property type="match status" value="2"/>
</dbReference>
<evidence type="ECO:0000256" key="17">
    <source>
        <dbReference type="SAM" id="Coils"/>
    </source>
</evidence>
<proteinExistence type="predicted"/>
<feature type="transmembrane region" description="Helical" evidence="16">
    <location>
        <begin position="26"/>
        <end position="47"/>
    </location>
</feature>
<feature type="transmembrane region" description="Helical" evidence="16">
    <location>
        <begin position="157"/>
        <end position="180"/>
    </location>
</feature>
<evidence type="ECO:0000256" key="6">
    <source>
        <dbReference type="ARBA" id="ARBA00022553"/>
    </source>
</evidence>
<dbReference type="Pfam" id="PF02518">
    <property type="entry name" value="HATPase_c"/>
    <property type="match status" value="1"/>
</dbReference>
<evidence type="ECO:0000256" key="9">
    <source>
        <dbReference type="ARBA" id="ARBA00022777"/>
    </source>
</evidence>
<dbReference type="InterPro" id="IPR001610">
    <property type="entry name" value="PAC"/>
</dbReference>
<dbReference type="Gene3D" id="1.20.120.160">
    <property type="entry name" value="HPT domain"/>
    <property type="match status" value="1"/>
</dbReference>
<dbReference type="Gene3D" id="3.30.565.10">
    <property type="entry name" value="Histidine kinase-like ATPase, C-terminal domain"/>
    <property type="match status" value="1"/>
</dbReference>
<evidence type="ECO:0000313" key="24">
    <source>
        <dbReference type="EMBL" id="MCB5160972.1"/>
    </source>
</evidence>
<evidence type="ECO:0000256" key="15">
    <source>
        <dbReference type="PROSITE-ProRule" id="PRU00169"/>
    </source>
</evidence>
<dbReference type="Pfam" id="PF00512">
    <property type="entry name" value="HisKA"/>
    <property type="match status" value="1"/>
</dbReference>
<dbReference type="InterPro" id="IPR004358">
    <property type="entry name" value="Sig_transdc_His_kin-like_C"/>
</dbReference>
<evidence type="ECO:0000256" key="8">
    <source>
        <dbReference type="ARBA" id="ARBA00022692"/>
    </source>
</evidence>
<evidence type="ECO:0000256" key="16">
    <source>
        <dbReference type="PROSITE-ProRule" id="PRU00244"/>
    </source>
</evidence>
<evidence type="ECO:0000256" key="13">
    <source>
        <dbReference type="ARBA" id="ARBA00023136"/>
    </source>
</evidence>
<evidence type="ECO:0000256" key="12">
    <source>
        <dbReference type="ARBA" id="ARBA00023012"/>
    </source>
</evidence>
<dbReference type="RefSeq" id="WP_226753353.1">
    <property type="nucleotide sequence ID" value="NZ_JAJATW010000003.1"/>
</dbReference>
<dbReference type="CDD" id="cd16922">
    <property type="entry name" value="HATPase_EvgS-ArcB-TorS-like"/>
    <property type="match status" value="1"/>
</dbReference>
<feature type="domain" description="PAC" evidence="21">
    <location>
        <begin position="353"/>
        <end position="404"/>
    </location>
</feature>
<feature type="domain" description="MHYT" evidence="23">
    <location>
        <begin position="22"/>
        <end position="218"/>
    </location>
</feature>
<dbReference type="PROSITE" id="PS50109">
    <property type="entry name" value="HIS_KIN"/>
    <property type="match status" value="1"/>
</dbReference>
<evidence type="ECO:0000256" key="1">
    <source>
        <dbReference type="ARBA" id="ARBA00000085"/>
    </source>
</evidence>
<keyword evidence="7" id="KW-0808">Transferase</keyword>
<dbReference type="InterPro" id="IPR011006">
    <property type="entry name" value="CheY-like_superfamily"/>
</dbReference>
<keyword evidence="6 15" id="KW-0597">Phosphoprotein</keyword>
<feature type="modified residue" description="Phosphohistidine" evidence="14">
    <location>
        <position position="982"/>
    </location>
</feature>
<keyword evidence="4" id="KW-1003">Cell membrane</keyword>
<dbReference type="GO" id="GO:0000155">
    <property type="term" value="F:phosphorelay sensor kinase activity"/>
    <property type="evidence" value="ECO:0007669"/>
    <property type="project" value="InterPro"/>
</dbReference>
<gene>
    <name evidence="24" type="ORF">LG368_03545</name>
</gene>
<dbReference type="PROSITE" id="PS50113">
    <property type="entry name" value="PAC"/>
    <property type="match status" value="2"/>
</dbReference>
<keyword evidence="9" id="KW-0418">Kinase</keyword>
<feature type="domain" description="PAC" evidence="21">
    <location>
        <begin position="482"/>
        <end position="534"/>
    </location>
</feature>
<dbReference type="InterPro" id="IPR036097">
    <property type="entry name" value="HisK_dim/P_sf"/>
</dbReference>
<dbReference type="NCBIfam" id="TIGR00229">
    <property type="entry name" value="sensory_box"/>
    <property type="match status" value="2"/>
</dbReference>
<dbReference type="Proteomes" id="UP001139095">
    <property type="component" value="Unassembled WGS sequence"/>
</dbReference>
<dbReference type="SMART" id="SM00448">
    <property type="entry name" value="REC"/>
    <property type="match status" value="1"/>
</dbReference>
<keyword evidence="17" id="KW-0175">Coiled coil</keyword>
<dbReference type="PROSITE" id="PS50924">
    <property type="entry name" value="MHYT"/>
    <property type="match status" value="1"/>
</dbReference>
<dbReference type="SUPFAM" id="SSF52172">
    <property type="entry name" value="CheY-like"/>
    <property type="match status" value="1"/>
</dbReference>
<keyword evidence="8 16" id="KW-0812">Transmembrane</keyword>
<dbReference type="InterPro" id="IPR013767">
    <property type="entry name" value="PAS_fold"/>
</dbReference>
<dbReference type="InterPro" id="IPR005330">
    <property type="entry name" value="MHYT_dom"/>
</dbReference>
<sequence length="1128" mass="125648">MSFLNDFFIMHTDSTTLIMGEYNYPLVALSIILASAASFFALHFAAIAEKIVVNTYKTVALVSGAFIMATGIWSMHFVGMMAFDMGHGVNYDPFLTLLSILPSVFASYITLKRLIRKHLTLWQQITNGILVGLGIGTMHYIGMEAMEMKVSLKYDPFWFTASILTAVVLAFIALSTHYYVSRLCKHLNLLWCNSISALIMGLAIAGMHYMGMAGARFVVTHDTRLYHMHNVDGGLEQSSSFLITVVSVITIMLFLLAATIASQLRYRQLLIEKSCSEVRLKTTLDTAVDGVVTVDSKGQVTEYNKAAANIFGWQEAEILYQPFDKLFTDADNQAFKASMKLYFDTGESTMAGTEREACAVHKSGRIFPVRIAIGRVEVLGTETLFVGFITDISERRSLEETLIKREKQYSSLIKNIPGASFRCLINEHWNTVFVSEAIQSLAGWCVSEFYDDSISLADLIHPEDDERISQHISHVIKERKSYTIEYRLKHKNGHYVWVLENGTVVYNEDNQPEWIDGVILDISQRVEMEEELRKAKVIAEASAETKASFLANMSHEIRTPMNAIIGFSDILLDSDVPNESKKHLATISKSARSLLHLLNDILDSAKLEKNKLELEERVFSLETLVDSVISTLWLQAKSKGLELSFSIQPMMANVYLGAEDRIRQVLMNLIGNAIKFTEKGSITLTVSRLPNNHIRFVVEDTGIGIPTDRLDSVFDPFIQADASMSRRFGGTGLGTSISKQLVNLMGGDISVSSQEDVGSCFSFSLPLKESSLLPDDHTSQELSLTPKRILLADDLEQNLTLLSLLLGKQGHEIVLAKDGHEAIKQFKTMQPDIILMDIQMPNMDGLTATQIIRSYEKEHQLTRTPVIALTANVLTEDKLDAQRAGMDGFANKPIEMANLISEMARVLDESPIVVQKNMLAPHQGTSHRNHQIHASKGLTLWGDADIYLEELNYFANSNQDLISKLHGYIEERAFTSIRLLAHGVKGTSGNLALIPIANEMLHIEQAAQKEDAALCLKCLNILSDLLTAFNEELQTLKEQRVTDTTDQVESQAATLSQPELLTLLDTLIDIASFGELDDDNSELLIQNIPKHLKCQAIDASNAMADFDFNNAVELLNQLKTTITQEGTQ</sequence>
<dbReference type="EMBL" id="JAJATW010000003">
    <property type="protein sequence ID" value="MCB5160972.1"/>
    <property type="molecule type" value="Genomic_DNA"/>
</dbReference>
<dbReference type="Pfam" id="PF00989">
    <property type="entry name" value="PAS"/>
    <property type="match status" value="1"/>
</dbReference>
<dbReference type="PROSITE" id="PS50894">
    <property type="entry name" value="HPT"/>
    <property type="match status" value="1"/>
</dbReference>
<feature type="domain" description="Histidine kinase" evidence="18">
    <location>
        <begin position="552"/>
        <end position="769"/>
    </location>
</feature>
<comment type="caution">
    <text evidence="24">The sequence shown here is derived from an EMBL/GenBank/DDBJ whole genome shotgun (WGS) entry which is preliminary data.</text>
</comment>
<dbReference type="InterPro" id="IPR035965">
    <property type="entry name" value="PAS-like_dom_sf"/>
</dbReference>
<feature type="transmembrane region" description="Helical" evidence="16">
    <location>
        <begin position="59"/>
        <end position="83"/>
    </location>
</feature>
<dbReference type="EC" id="2.7.13.3" evidence="3"/>
<dbReference type="SMART" id="SM00387">
    <property type="entry name" value="HATPase_c"/>
    <property type="match status" value="1"/>
</dbReference>
<dbReference type="FunFam" id="3.30.565.10:FF:000010">
    <property type="entry name" value="Sensor histidine kinase RcsC"/>
    <property type="match status" value="1"/>
</dbReference>
<dbReference type="InterPro" id="IPR000700">
    <property type="entry name" value="PAS-assoc_C"/>
</dbReference>
<evidence type="ECO:0000259" key="21">
    <source>
        <dbReference type="PROSITE" id="PS50113"/>
    </source>
</evidence>
<evidence type="ECO:0000259" key="18">
    <source>
        <dbReference type="PROSITE" id="PS50109"/>
    </source>
</evidence>
<dbReference type="SUPFAM" id="SSF55785">
    <property type="entry name" value="PYP-like sensor domain (PAS domain)"/>
    <property type="match status" value="2"/>
</dbReference>
<dbReference type="InterPro" id="IPR013655">
    <property type="entry name" value="PAS_fold_3"/>
</dbReference>
<evidence type="ECO:0000256" key="14">
    <source>
        <dbReference type="PROSITE-ProRule" id="PRU00110"/>
    </source>
</evidence>
<dbReference type="PROSITE" id="PS50110">
    <property type="entry name" value="RESPONSE_REGULATORY"/>
    <property type="match status" value="1"/>
</dbReference>
<dbReference type="SMART" id="SM00086">
    <property type="entry name" value="PAC"/>
    <property type="match status" value="2"/>
</dbReference>
<dbReference type="PANTHER" id="PTHR43047:SF78">
    <property type="entry name" value="SENSORY_REGULATORY PROTEIN RPFC"/>
    <property type="match status" value="1"/>
</dbReference>
<dbReference type="InterPro" id="IPR001789">
    <property type="entry name" value="Sig_transdc_resp-reg_receiver"/>
</dbReference>
<dbReference type="Gene3D" id="1.10.287.130">
    <property type="match status" value="1"/>
</dbReference>